<evidence type="ECO:0000313" key="2">
    <source>
        <dbReference type="Proteomes" id="UP000279236"/>
    </source>
</evidence>
<protein>
    <submittedName>
        <fullName evidence="1">Uncharacterized protein</fullName>
    </submittedName>
</protein>
<sequence length="109" mass="12064">MNASAPATQPLKRAKKAYQNKMDELLNLRKEARINEAMATTKNVDAQSMEYGQQIKKLETATEGMGKIVTRIKESGSFPLEEIAFRPPHLPASHGASYYMPMSIIVGPV</sequence>
<dbReference type="GeneID" id="39589273"/>
<evidence type="ECO:0000313" key="1">
    <source>
        <dbReference type="EMBL" id="RSH86474.1"/>
    </source>
</evidence>
<dbReference type="Proteomes" id="UP000279236">
    <property type="component" value="Unassembled WGS sequence"/>
</dbReference>
<proteinExistence type="predicted"/>
<dbReference type="EMBL" id="RSCE01000002">
    <property type="protein sequence ID" value="RSH86474.1"/>
    <property type="molecule type" value="Genomic_DNA"/>
</dbReference>
<reference evidence="1 2" key="1">
    <citation type="submission" date="2018-11" db="EMBL/GenBank/DDBJ databases">
        <title>Genome sequence of Apiotrichum porosum DSM 27194.</title>
        <authorList>
            <person name="Aliyu H."/>
            <person name="Gorte O."/>
            <person name="Ochsenreither K."/>
        </authorList>
    </citation>
    <scope>NUCLEOTIDE SEQUENCE [LARGE SCALE GENOMIC DNA]</scope>
    <source>
        <strain evidence="1 2">DSM 27194</strain>
    </source>
</reference>
<gene>
    <name evidence="1" type="ORF">EHS24_004730</name>
</gene>
<name>A0A427Y5Y8_9TREE</name>
<dbReference type="RefSeq" id="XP_028479259.1">
    <property type="nucleotide sequence ID" value="XM_028620287.1"/>
</dbReference>
<accession>A0A427Y5Y8</accession>
<dbReference type="AlphaFoldDB" id="A0A427Y5Y8"/>
<organism evidence="1 2">
    <name type="scientific">Apiotrichum porosum</name>
    <dbReference type="NCBI Taxonomy" id="105984"/>
    <lineage>
        <taxon>Eukaryota</taxon>
        <taxon>Fungi</taxon>
        <taxon>Dikarya</taxon>
        <taxon>Basidiomycota</taxon>
        <taxon>Agaricomycotina</taxon>
        <taxon>Tremellomycetes</taxon>
        <taxon>Trichosporonales</taxon>
        <taxon>Trichosporonaceae</taxon>
        <taxon>Apiotrichum</taxon>
    </lineage>
</organism>
<comment type="caution">
    <text evidence="1">The sequence shown here is derived from an EMBL/GenBank/DDBJ whole genome shotgun (WGS) entry which is preliminary data.</text>
</comment>
<keyword evidence="2" id="KW-1185">Reference proteome</keyword>